<feature type="transmembrane region" description="Helical" evidence="2">
    <location>
        <begin position="7"/>
        <end position="31"/>
    </location>
</feature>
<gene>
    <name evidence="4" type="primary">amaP</name>
    <name evidence="4" type="ORF">P7H27_08890</name>
</gene>
<feature type="transmembrane region" description="Helical" evidence="2">
    <location>
        <begin position="51"/>
        <end position="77"/>
    </location>
</feature>
<evidence type="ECO:0000256" key="1">
    <source>
        <dbReference type="PROSITE-ProRule" id="PRU00118"/>
    </source>
</evidence>
<reference evidence="4" key="1">
    <citation type="submission" date="2023-03" db="EMBL/GenBank/DDBJ databases">
        <authorList>
            <person name="Shen W."/>
            <person name="Cai J."/>
        </authorList>
    </citation>
    <scope>NUCLEOTIDE SEQUENCE</scope>
    <source>
        <strain evidence="4">P66-3</strain>
    </source>
</reference>
<accession>A0ABU3FB42</accession>
<keyword evidence="2" id="KW-1133">Transmembrane helix</keyword>
<organism evidence="4 5">
    <name type="scientific">Enterococcus xiangfangensis</name>
    <dbReference type="NCBI Taxonomy" id="1296537"/>
    <lineage>
        <taxon>Bacteria</taxon>
        <taxon>Bacillati</taxon>
        <taxon>Bacillota</taxon>
        <taxon>Bacilli</taxon>
        <taxon>Lactobacillales</taxon>
        <taxon>Enterococcaceae</taxon>
        <taxon>Enterococcus</taxon>
    </lineage>
</organism>
<sequence>MNRGIKAIGIILSLILMSVLLMMSAITSPYSEFPFGMRRARFIYDLLSNEYFQLFLFWSAVVFSIVLLIFICVLIFYPRIKQTFVLNEDRGRLSLDKKAIEGFVRSKLKGVGFVSSPKVKVRATKNTIKIYVTGQLTRTSSIIGKTGNLMEEIKDELQAILGSEEKVKVDVAYKEFEKEDQRTANRSRVE</sequence>
<evidence type="ECO:0000313" key="4">
    <source>
        <dbReference type="EMBL" id="MDT2759879.1"/>
    </source>
</evidence>
<feature type="domain" description="KH type-2" evidence="3">
    <location>
        <begin position="100"/>
        <end position="177"/>
    </location>
</feature>
<evidence type="ECO:0000259" key="3">
    <source>
        <dbReference type="PROSITE" id="PS50823"/>
    </source>
</evidence>
<dbReference type="Proteomes" id="UP001181046">
    <property type="component" value="Unassembled WGS sequence"/>
</dbReference>
<keyword evidence="1" id="KW-0694">RNA-binding</keyword>
<name>A0ABU3FB42_9ENTE</name>
<evidence type="ECO:0000256" key="2">
    <source>
        <dbReference type="SAM" id="Phobius"/>
    </source>
</evidence>
<dbReference type="RefSeq" id="WP_137619143.1">
    <property type="nucleotide sequence ID" value="NZ_BJDX01000007.1"/>
</dbReference>
<keyword evidence="2" id="KW-0812">Transmembrane</keyword>
<dbReference type="NCBIfam" id="NF033218">
    <property type="entry name" value="anchor_AmaP"/>
    <property type="match status" value="1"/>
</dbReference>
<dbReference type="PROSITE" id="PS50823">
    <property type="entry name" value="KH_TYPE_2"/>
    <property type="match status" value="1"/>
</dbReference>
<keyword evidence="2" id="KW-0472">Membrane</keyword>
<proteinExistence type="predicted"/>
<comment type="caution">
    <text evidence="4">The sequence shown here is derived from an EMBL/GenBank/DDBJ whole genome shotgun (WGS) entry which is preliminary data.</text>
</comment>
<dbReference type="InterPro" id="IPR004044">
    <property type="entry name" value="KH_dom_type_2"/>
</dbReference>
<evidence type="ECO:0000313" key="5">
    <source>
        <dbReference type="Proteomes" id="UP001181046"/>
    </source>
</evidence>
<keyword evidence="5" id="KW-1185">Reference proteome</keyword>
<protein>
    <submittedName>
        <fullName evidence="4">Alkaline shock response membrane anchor protein AmaP</fullName>
    </submittedName>
</protein>
<dbReference type="EMBL" id="JARQAJ010000005">
    <property type="protein sequence ID" value="MDT2759879.1"/>
    <property type="molecule type" value="Genomic_DNA"/>
</dbReference>